<dbReference type="RefSeq" id="WP_148953979.1">
    <property type="nucleotide sequence ID" value="NZ_VTEG01000007.1"/>
</dbReference>
<organism evidence="1 2">
    <name type="scientific">Rossellomorea vietnamensis</name>
    <dbReference type="NCBI Taxonomy" id="218284"/>
    <lineage>
        <taxon>Bacteria</taxon>
        <taxon>Bacillati</taxon>
        <taxon>Bacillota</taxon>
        <taxon>Bacilli</taxon>
        <taxon>Bacillales</taxon>
        <taxon>Bacillaceae</taxon>
        <taxon>Rossellomorea</taxon>
    </lineage>
</organism>
<accession>A0A5D4MAS6</accession>
<name>A0A5D4MAS6_9BACI</name>
<reference evidence="1 2" key="1">
    <citation type="submission" date="2019-08" db="EMBL/GenBank/DDBJ databases">
        <title>Bacillus genomes from the desert of Cuatro Cienegas, Coahuila.</title>
        <authorList>
            <person name="Olmedo-Alvarez G."/>
        </authorList>
    </citation>
    <scope>NUCLEOTIDE SEQUENCE [LARGE SCALE GENOMIC DNA]</scope>
    <source>
        <strain evidence="1 2">CH128b_4D</strain>
    </source>
</reference>
<dbReference type="EMBL" id="VTEG01000007">
    <property type="protein sequence ID" value="TYR99059.1"/>
    <property type="molecule type" value="Genomic_DNA"/>
</dbReference>
<dbReference type="Proteomes" id="UP000325182">
    <property type="component" value="Unassembled WGS sequence"/>
</dbReference>
<dbReference type="AlphaFoldDB" id="A0A5D4MAS6"/>
<evidence type="ECO:0000313" key="2">
    <source>
        <dbReference type="Proteomes" id="UP000325182"/>
    </source>
</evidence>
<gene>
    <name evidence="1" type="ORF">FZC84_11830</name>
</gene>
<protein>
    <submittedName>
        <fullName evidence="1">Uncharacterized protein</fullName>
    </submittedName>
</protein>
<sequence length="193" mass="22208">MNIREWFGFNGTYNESLEINICVDGLLNLYAKALMEYFSVQVSNVNELIFIDPTGLSKEQTLFLEWIKDKGIPYLQTIVSTDLPQDEQLVAKIEFDKYILEEEMDFEYPSEVRSSLIGIVNDLPQYINAANEVSSTIIKREINTLWSGWLYELFTDDEEPVVSVTKSYKLEGLYKGMSNYKESAPMAGSLFLF</sequence>
<evidence type="ECO:0000313" key="1">
    <source>
        <dbReference type="EMBL" id="TYR99059.1"/>
    </source>
</evidence>
<comment type="caution">
    <text evidence="1">The sequence shown here is derived from an EMBL/GenBank/DDBJ whole genome shotgun (WGS) entry which is preliminary data.</text>
</comment>
<proteinExistence type="predicted"/>